<dbReference type="RefSeq" id="WP_014970651.1">
    <property type="nucleotide sequence ID" value="NZ_JANJYY010000015.1"/>
</dbReference>
<keyword evidence="4 6" id="KW-0805">Transcription regulation</keyword>
<dbReference type="InterPro" id="IPR025249">
    <property type="entry name" value="TF_NusA_KH_1st"/>
</dbReference>
<dbReference type="SUPFAM" id="SSF69705">
    <property type="entry name" value="Transcription factor NusA, N-terminal domain"/>
    <property type="match status" value="1"/>
</dbReference>
<dbReference type="Pfam" id="PF13184">
    <property type="entry name" value="KH_NusA_1st"/>
    <property type="match status" value="1"/>
</dbReference>
<dbReference type="CDD" id="cd04455">
    <property type="entry name" value="S1_NusA"/>
    <property type="match status" value="1"/>
</dbReference>
<dbReference type="Gene3D" id="2.40.50.140">
    <property type="entry name" value="Nucleic acid-binding proteins"/>
    <property type="match status" value="1"/>
</dbReference>
<protein>
    <recommendedName>
        <fullName evidence="6">Transcription termination/antitermination protein NusA</fullName>
    </recommendedName>
</protein>
<dbReference type="CDD" id="cd02134">
    <property type="entry name" value="KH-II_NusA_rpt1"/>
    <property type="match status" value="1"/>
</dbReference>
<evidence type="ECO:0000256" key="6">
    <source>
        <dbReference type="HAMAP-Rule" id="MF_00945"/>
    </source>
</evidence>
<reference evidence="8 9" key="1">
    <citation type="submission" date="2023-04" db="EMBL/GenBank/DDBJ databases">
        <title>Antarctic isolates genomes.</title>
        <authorList>
            <person name="Dimov S.G."/>
        </authorList>
    </citation>
    <scope>NUCLEOTIDE SEQUENCE [LARGE SCALE GENOMIC DNA]</scope>
    <source>
        <strain evidence="8 9">AL19</strain>
    </source>
</reference>
<dbReference type="InterPro" id="IPR010213">
    <property type="entry name" value="TF_NusA"/>
</dbReference>
<evidence type="ECO:0000256" key="5">
    <source>
        <dbReference type="ARBA" id="ARBA00023163"/>
    </source>
</evidence>
<dbReference type="NCBIfam" id="TIGR01953">
    <property type="entry name" value="NusA"/>
    <property type="match status" value="1"/>
</dbReference>
<comment type="function">
    <text evidence="6">Participates in both transcription termination and antitermination.</text>
</comment>
<dbReference type="Pfam" id="PF08529">
    <property type="entry name" value="NusA_N"/>
    <property type="match status" value="1"/>
</dbReference>
<feature type="domain" description="K Homology" evidence="7">
    <location>
        <begin position="232"/>
        <end position="303"/>
    </location>
</feature>
<evidence type="ECO:0000256" key="4">
    <source>
        <dbReference type="ARBA" id="ARBA00023015"/>
    </source>
</evidence>
<gene>
    <name evidence="6 8" type="primary">nusA</name>
    <name evidence="8" type="ORF">QK289_02625</name>
</gene>
<comment type="caution">
    <text evidence="8">The sequence shown here is derived from an EMBL/GenBank/DDBJ whole genome shotgun (WGS) entry which is preliminary data.</text>
</comment>
<proteinExistence type="inferred from homology"/>
<dbReference type="InterPro" id="IPR058582">
    <property type="entry name" value="KH_NusA_2nd"/>
</dbReference>
<dbReference type="InterPro" id="IPR012340">
    <property type="entry name" value="NA-bd_OB-fold"/>
</dbReference>
<keyword evidence="5 6" id="KW-0804">Transcription</keyword>
<dbReference type="InterPro" id="IPR036555">
    <property type="entry name" value="NusA_N_sf"/>
</dbReference>
<evidence type="ECO:0000259" key="7">
    <source>
        <dbReference type="SMART" id="SM00322"/>
    </source>
</evidence>
<dbReference type="Pfam" id="PF26594">
    <property type="entry name" value="KH_NusA_2nd"/>
    <property type="match status" value="1"/>
</dbReference>
<dbReference type="InterPro" id="IPR004087">
    <property type="entry name" value="KH_dom"/>
</dbReference>
<dbReference type="InterPro" id="IPR030842">
    <property type="entry name" value="TF_NusA_bacterial"/>
</dbReference>
<dbReference type="HAMAP" id="MF_00945_B">
    <property type="entry name" value="NusA_B"/>
    <property type="match status" value="1"/>
</dbReference>
<dbReference type="InterPro" id="IPR015946">
    <property type="entry name" value="KH_dom-like_a/b"/>
</dbReference>
<dbReference type="SMART" id="SM00322">
    <property type="entry name" value="KH"/>
    <property type="match status" value="2"/>
</dbReference>
<keyword evidence="2 6" id="KW-0963">Cytoplasm</keyword>
<evidence type="ECO:0000256" key="2">
    <source>
        <dbReference type="ARBA" id="ARBA00022490"/>
    </source>
</evidence>
<dbReference type="Gene3D" id="3.30.1480.10">
    <property type="entry name" value="NusA, N-terminal domain"/>
    <property type="match status" value="1"/>
</dbReference>
<dbReference type="SUPFAM" id="SSF54814">
    <property type="entry name" value="Prokaryotic type KH domain (KH-domain type II)"/>
    <property type="match status" value="2"/>
</dbReference>
<dbReference type="InterPro" id="IPR013735">
    <property type="entry name" value="TF_NusA_N"/>
</dbReference>
<keyword evidence="3 6" id="KW-0694">RNA-binding</keyword>
<evidence type="ECO:0000313" key="8">
    <source>
        <dbReference type="EMBL" id="MDI3233888.1"/>
    </source>
</evidence>
<feature type="domain" description="K Homology" evidence="7">
    <location>
        <begin position="305"/>
        <end position="371"/>
    </location>
</feature>
<evidence type="ECO:0000256" key="1">
    <source>
        <dbReference type="ARBA" id="ARBA00022472"/>
    </source>
</evidence>
<evidence type="ECO:0000313" key="9">
    <source>
        <dbReference type="Proteomes" id="UP001243286"/>
    </source>
</evidence>
<dbReference type="Proteomes" id="UP001243286">
    <property type="component" value="Unassembled WGS sequence"/>
</dbReference>
<dbReference type="Gene3D" id="3.30.300.20">
    <property type="match status" value="2"/>
</dbReference>
<accession>A0ABT6QYX4</accession>
<organism evidence="8 9">
    <name type="scientific">Exiguobacterium antarcticum</name>
    <dbReference type="NCBI Taxonomy" id="132920"/>
    <lineage>
        <taxon>Bacteria</taxon>
        <taxon>Bacillati</taxon>
        <taxon>Bacillota</taxon>
        <taxon>Bacilli</taxon>
        <taxon>Bacillales</taxon>
        <taxon>Bacillales Family XII. Incertae Sedis</taxon>
        <taxon>Exiguobacterium</taxon>
    </lineage>
</organism>
<sequence length="374" mass="41676">MGPQLLEAIEQIAKEKEIDKNIIIDALEQALISAYRRNFGKESEAVKVEFDQKTGDIRVFALKEVVERLTQPEEQLSLEEAHEIDPTYELGDFHKVEVTPGDFGRVAAQTAKQIVTQKMREAERERIYNHFADREDEIMTGMVERQDARNLYVNLEGIEAVLTTHEQMPNERFGIREYIKVYVTKVDPMVKGSGASILVSRTHPGLLKRLFEIEVPEIASGEVEVKSVAREAGDRSKIAVASDEIDPVGACVGQKGARVQRIVNELNGEKIDIVRYSDDPKEYVANALSPAQVVAVYVNEPAKATIVVVPDFQLSLAIGKRGQNARLAAKLTGWKIDIKSESEAESMGLKDVFLKAEPVTEAVDMETVQVEGEE</sequence>
<comment type="subunit">
    <text evidence="6">Monomer. Binds directly to the core enzyme of the DNA-dependent RNA polymerase and to nascent RNA.</text>
</comment>
<keyword evidence="9" id="KW-1185">Reference proteome</keyword>
<name>A0ABT6QYX4_9BACL</name>
<dbReference type="PANTHER" id="PTHR22648">
    <property type="entry name" value="TRANSCRIPTION TERMINATION FACTOR NUSA"/>
    <property type="match status" value="1"/>
</dbReference>
<dbReference type="EMBL" id="JASBQV010000002">
    <property type="protein sequence ID" value="MDI3233888.1"/>
    <property type="molecule type" value="Genomic_DNA"/>
</dbReference>
<dbReference type="CDD" id="cd22529">
    <property type="entry name" value="KH-II_NusA_rpt2"/>
    <property type="match status" value="1"/>
</dbReference>
<keyword evidence="6" id="KW-0889">Transcription antitermination</keyword>
<dbReference type="InterPro" id="IPR009019">
    <property type="entry name" value="KH_sf_prok-type"/>
</dbReference>
<comment type="subcellular location">
    <subcellularLocation>
        <location evidence="6">Cytoplasm</location>
    </subcellularLocation>
</comment>
<dbReference type="SUPFAM" id="SSF50249">
    <property type="entry name" value="Nucleic acid-binding proteins"/>
    <property type="match status" value="1"/>
</dbReference>
<keyword evidence="1 6" id="KW-0806">Transcription termination</keyword>
<evidence type="ECO:0000256" key="3">
    <source>
        <dbReference type="ARBA" id="ARBA00022884"/>
    </source>
</evidence>
<dbReference type="PROSITE" id="PS50084">
    <property type="entry name" value="KH_TYPE_1"/>
    <property type="match status" value="1"/>
</dbReference>
<dbReference type="PANTHER" id="PTHR22648:SF0">
    <property type="entry name" value="TRANSCRIPTION TERMINATION_ANTITERMINATION PROTEIN NUSA"/>
    <property type="match status" value="1"/>
</dbReference>
<comment type="similarity">
    <text evidence="6">Belongs to the NusA family.</text>
</comment>